<dbReference type="Proteomes" id="UP000282002">
    <property type="component" value="Chromosome"/>
</dbReference>
<sequence length="66" mass="7467">MDLNRLITMRTRLFIRSAVKTGVDFAARSGKPASDMTPEERKQAKTAKAMADKAQKAARLSRRFLR</sequence>
<organism evidence="1 2">
    <name type="scientific">Tabrizicola piscis</name>
    <dbReference type="NCBI Taxonomy" id="2494374"/>
    <lineage>
        <taxon>Bacteria</taxon>
        <taxon>Pseudomonadati</taxon>
        <taxon>Pseudomonadota</taxon>
        <taxon>Alphaproteobacteria</taxon>
        <taxon>Rhodobacterales</taxon>
        <taxon>Paracoccaceae</taxon>
        <taxon>Tabrizicola</taxon>
    </lineage>
</organism>
<dbReference type="AlphaFoldDB" id="A0A3S8UBE6"/>
<keyword evidence="2" id="KW-1185">Reference proteome</keyword>
<dbReference type="KEGG" id="taw:EI545_20115"/>
<accession>A0A3S8UBE6</accession>
<dbReference type="EMBL" id="CP034328">
    <property type="protein sequence ID" value="AZL60926.1"/>
    <property type="molecule type" value="Genomic_DNA"/>
</dbReference>
<gene>
    <name evidence="1" type="ORF">EI545_20115</name>
</gene>
<name>A0A3S8UBE6_9RHOB</name>
<protein>
    <submittedName>
        <fullName evidence="1">Uncharacterized protein</fullName>
    </submittedName>
</protein>
<evidence type="ECO:0000313" key="2">
    <source>
        <dbReference type="Proteomes" id="UP000282002"/>
    </source>
</evidence>
<proteinExistence type="predicted"/>
<dbReference type="RefSeq" id="WP_125327137.1">
    <property type="nucleotide sequence ID" value="NZ_CP034328.1"/>
</dbReference>
<reference evidence="1 2" key="1">
    <citation type="submission" date="2018-12" db="EMBL/GenBank/DDBJ databases">
        <title>Complete genome sequencing of Tabrizicola sp. K13M18.</title>
        <authorList>
            <person name="Bae J.-W."/>
        </authorList>
    </citation>
    <scope>NUCLEOTIDE SEQUENCE [LARGE SCALE GENOMIC DNA]</scope>
    <source>
        <strain evidence="1 2">K13M18</strain>
    </source>
</reference>
<evidence type="ECO:0000313" key="1">
    <source>
        <dbReference type="EMBL" id="AZL60926.1"/>
    </source>
</evidence>
<dbReference type="OrthoDB" id="7871856at2"/>